<name>A0A8I0N1D7_9GAMM</name>
<dbReference type="Proteomes" id="UP000660708">
    <property type="component" value="Unassembled WGS sequence"/>
</dbReference>
<reference evidence="1 2" key="1">
    <citation type="submission" date="2015-06" db="EMBL/GenBank/DDBJ databases">
        <title>Genome sequence of Pseudoalteromonas peptidolytica.</title>
        <authorList>
            <person name="Xie B.-B."/>
            <person name="Rong J.-C."/>
            <person name="Qin Q.-L."/>
            <person name="Zhang Y.-Z."/>
        </authorList>
    </citation>
    <scope>NUCLEOTIDE SEQUENCE [LARGE SCALE GENOMIC DNA]</scope>
    <source>
        <strain evidence="1 2">F12-50-A1</strain>
    </source>
</reference>
<keyword evidence="2" id="KW-1185">Reference proteome</keyword>
<dbReference type="EMBL" id="AQHF01000034">
    <property type="protein sequence ID" value="MBE0349182.1"/>
    <property type="molecule type" value="Genomic_DNA"/>
</dbReference>
<proteinExistence type="predicted"/>
<dbReference type="AlphaFoldDB" id="A0A8I0N1D7"/>
<organism evidence="1 2">
    <name type="scientific">Pseudoalteromonas peptidolytica F12-50-A1</name>
    <dbReference type="NCBI Taxonomy" id="1315280"/>
    <lineage>
        <taxon>Bacteria</taxon>
        <taxon>Pseudomonadati</taxon>
        <taxon>Pseudomonadota</taxon>
        <taxon>Gammaproteobacteria</taxon>
        <taxon>Alteromonadales</taxon>
        <taxon>Pseudoalteromonadaceae</taxon>
        <taxon>Pseudoalteromonas</taxon>
    </lineage>
</organism>
<sequence>MMPAINLLPYLARENGGNTGANQAFASNRLSRNIMRCWTNN</sequence>
<gene>
    <name evidence="1" type="ORF">PPEP_b1120</name>
</gene>
<evidence type="ECO:0000313" key="1">
    <source>
        <dbReference type="EMBL" id="MBE0349182.1"/>
    </source>
</evidence>
<accession>A0A8I0N1D7</accession>
<evidence type="ECO:0000313" key="2">
    <source>
        <dbReference type="Proteomes" id="UP000660708"/>
    </source>
</evidence>
<protein>
    <submittedName>
        <fullName evidence="1">Uncharacterized protein</fullName>
    </submittedName>
</protein>
<comment type="caution">
    <text evidence="1">The sequence shown here is derived from an EMBL/GenBank/DDBJ whole genome shotgun (WGS) entry which is preliminary data.</text>
</comment>